<evidence type="ECO:0000313" key="2">
    <source>
        <dbReference type="WBParaSite" id="Pan_g17624.t1"/>
    </source>
</evidence>
<reference evidence="2" key="2">
    <citation type="submission" date="2020-10" db="UniProtKB">
        <authorList>
            <consortium name="WormBaseParasite"/>
        </authorList>
    </citation>
    <scope>IDENTIFICATION</scope>
</reference>
<protein>
    <submittedName>
        <fullName evidence="2">CCDC92 domain-containing protein</fullName>
    </submittedName>
</protein>
<evidence type="ECO:0000313" key="1">
    <source>
        <dbReference type="Proteomes" id="UP000492821"/>
    </source>
</evidence>
<organism evidence="1 2">
    <name type="scientific">Panagrellus redivivus</name>
    <name type="common">Microworm</name>
    <dbReference type="NCBI Taxonomy" id="6233"/>
    <lineage>
        <taxon>Eukaryota</taxon>
        <taxon>Metazoa</taxon>
        <taxon>Ecdysozoa</taxon>
        <taxon>Nematoda</taxon>
        <taxon>Chromadorea</taxon>
        <taxon>Rhabditida</taxon>
        <taxon>Tylenchina</taxon>
        <taxon>Panagrolaimomorpha</taxon>
        <taxon>Panagrolaimoidea</taxon>
        <taxon>Panagrolaimidae</taxon>
        <taxon>Panagrellus</taxon>
    </lineage>
</organism>
<keyword evidence="1" id="KW-1185">Reference proteome</keyword>
<reference evidence="1" key="1">
    <citation type="journal article" date="2013" name="Genetics">
        <title>The draft genome and transcriptome of Panagrellus redivivus are shaped by the harsh demands of a free-living lifestyle.</title>
        <authorList>
            <person name="Srinivasan J."/>
            <person name="Dillman A.R."/>
            <person name="Macchietto M.G."/>
            <person name="Heikkinen L."/>
            <person name="Lakso M."/>
            <person name="Fracchia K.M."/>
            <person name="Antoshechkin I."/>
            <person name="Mortazavi A."/>
            <person name="Wong G."/>
            <person name="Sternberg P.W."/>
        </authorList>
    </citation>
    <scope>NUCLEOTIDE SEQUENCE [LARGE SCALE GENOMIC DNA]</scope>
    <source>
        <strain evidence="1">MT8872</strain>
    </source>
</reference>
<proteinExistence type="predicted"/>
<dbReference type="WBParaSite" id="Pan_g17624.t1">
    <property type="protein sequence ID" value="Pan_g17624.t1"/>
    <property type="gene ID" value="Pan_g17624"/>
</dbReference>
<sequence length="203" mass="22954">MATHIEKEIAGLKKQLTTREGNLIKLKQSSIFVQSTNKNDEITLEVAMLEKRLKSFSDDRNNCIRARAAQHEEMVKHLSSLNVKHGEVIEGVAEECRAKTGASNDFLHSYVNTHRVATSMLRMTNINEELALELTKLRQLISEVAENKCLRQKYLDLLQSSKTGTDKIPSAVNIVRPKAKKISVLEKKRQIVNALQSELDVTF</sequence>
<accession>A0A7E4ZU51</accession>
<dbReference type="Proteomes" id="UP000492821">
    <property type="component" value="Unassembled WGS sequence"/>
</dbReference>
<dbReference type="AlphaFoldDB" id="A0A7E4ZU51"/>
<name>A0A7E4ZU51_PANRE</name>